<evidence type="ECO:0000313" key="3">
    <source>
        <dbReference type="Proteomes" id="UP000185753"/>
    </source>
</evidence>
<dbReference type="Gene3D" id="3.20.20.10">
    <property type="entry name" value="Alanine racemase"/>
    <property type="match status" value="1"/>
</dbReference>
<accession>A0A1A7RD72</accession>
<keyword evidence="3" id="KW-1185">Reference proteome</keyword>
<feature type="domain" description="Alanine racemase N-terminal" evidence="1">
    <location>
        <begin position="24"/>
        <end position="256"/>
    </location>
</feature>
<dbReference type="Proteomes" id="UP000185753">
    <property type="component" value="Unassembled WGS sequence"/>
</dbReference>
<reference evidence="3" key="1">
    <citation type="submission" date="2016-06" db="EMBL/GenBank/DDBJ databases">
        <authorList>
            <person name="Radolfova-Krizova L."/>
            <person name="Nemec A."/>
        </authorList>
    </citation>
    <scope>NUCLEOTIDE SEQUENCE [LARGE SCALE GENOMIC DNA]</scope>
    <source>
        <strain evidence="3">ANC 4275</strain>
    </source>
</reference>
<dbReference type="PANTHER" id="PTHR28004:SF2">
    <property type="entry name" value="D-SERINE DEHYDRATASE"/>
    <property type="match status" value="1"/>
</dbReference>
<evidence type="ECO:0000259" key="1">
    <source>
        <dbReference type="Pfam" id="PF01168"/>
    </source>
</evidence>
<dbReference type="RefSeq" id="WP_067763483.1">
    <property type="nucleotide sequence ID" value="NZ_LZDS01000023.1"/>
</dbReference>
<dbReference type="GO" id="GO:0036088">
    <property type="term" value="P:D-serine catabolic process"/>
    <property type="evidence" value="ECO:0007669"/>
    <property type="project" value="TreeGrafter"/>
</dbReference>
<dbReference type="InterPro" id="IPR001608">
    <property type="entry name" value="Ala_racemase_N"/>
</dbReference>
<organism evidence="2 3">
    <name type="scientific">Acinetobacter gandensis</name>
    <dbReference type="NCBI Taxonomy" id="1443941"/>
    <lineage>
        <taxon>Bacteria</taxon>
        <taxon>Pseudomonadati</taxon>
        <taxon>Pseudomonadota</taxon>
        <taxon>Gammaproteobacteria</taxon>
        <taxon>Moraxellales</taxon>
        <taxon>Moraxellaceae</taxon>
        <taxon>Acinetobacter</taxon>
    </lineage>
</organism>
<dbReference type="InterPro" id="IPR051466">
    <property type="entry name" value="D-amino_acid_metab_enzyme"/>
</dbReference>
<proteinExistence type="predicted"/>
<dbReference type="GO" id="GO:0008721">
    <property type="term" value="F:D-serine ammonia-lyase activity"/>
    <property type="evidence" value="ECO:0007669"/>
    <property type="project" value="TreeGrafter"/>
</dbReference>
<dbReference type="OrthoDB" id="339576at2"/>
<dbReference type="AlphaFoldDB" id="A0A1A7RD72"/>
<dbReference type="EMBL" id="LZDS01000023">
    <property type="protein sequence ID" value="OBX28637.1"/>
    <property type="molecule type" value="Genomic_DNA"/>
</dbReference>
<dbReference type="InterPro" id="IPR029066">
    <property type="entry name" value="PLP-binding_barrel"/>
</dbReference>
<comment type="caution">
    <text evidence="2">The sequence shown here is derived from an EMBL/GenBank/DDBJ whole genome shotgun (WGS) entry which is preliminary data.</text>
</comment>
<protein>
    <submittedName>
        <fullName evidence="2">Alanine racemase</fullName>
    </submittedName>
</protein>
<dbReference type="STRING" id="1443941.A9J31_03170"/>
<sequence length="383" mass="44184">MDAYYQQLNTLLKHIGTGMPQLIVDVAALNHNLVITQQQIPRSLHPRLVVKSLACMALLQHCATQLKTQRYMLFHFAHLKTLFESMPQADVLFGKPMPIQALNHTDKAFLQATQLQVQWLIDSEQRLGQYLKFAEQHQLCLRINIEIDVGLHRGGLKTINELKAILDVIIRHPQHLKFSGLMGYDAHVAKIPRLIQSAEQTYQLSQQSYQQFKDYLQQRYPSLCDEHTCWNGGGSPSFSFHCQQSVCNEVSFGSMLLKPADFELKALHAFQNALWIATPVLKVLSRTELPQLEWLSRWAKSQAVFIYGGYWRGNYVYPQGSQPHGLYGRSSNQELVQIPQTSSIEVDDYVFFRPAQSEMIIPQFAQLWWYQADRLMAFETFRE</sequence>
<gene>
    <name evidence="2" type="ORF">A9J31_03170</name>
</gene>
<dbReference type="Pfam" id="PF01168">
    <property type="entry name" value="Ala_racemase_N"/>
    <property type="match status" value="1"/>
</dbReference>
<name>A0A1A7RD72_9GAMM</name>
<dbReference type="PANTHER" id="PTHR28004">
    <property type="entry name" value="ZGC:162816-RELATED"/>
    <property type="match status" value="1"/>
</dbReference>
<evidence type="ECO:0000313" key="2">
    <source>
        <dbReference type="EMBL" id="OBX28637.1"/>
    </source>
</evidence>
<dbReference type="SUPFAM" id="SSF51419">
    <property type="entry name" value="PLP-binding barrel"/>
    <property type="match status" value="1"/>
</dbReference>